<dbReference type="GO" id="GO:0005524">
    <property type="term" value="F:ATP binding"/>
    <property type="evidence" value="ECO:0007669"/>
    <property type="project" value="UniProtKB-UniRule"/>
</dbReference>
<dbReference type="GO" id="GO:0006281">
    <property type="term" value="P:DNA repair"/>
    <property type="evidence" value="ECO:0007669"/>
    <property type="project" value="UniProtKB-UniRule"/>
</dbReference>
<feature type="domain" description="Helicase C-terminal" evidence="12">
    <location>
        <begin position="228"/>
        <end position="421"/>
    </location>
</feature>
<dbReference type="PANTHER" id="PTHR47961:SF10">
    <property type="entry name" value="ATP-DEPENDENT DNA HELICASE HEL308"/>
    <property type="match status" value="1"/>
</dbReference>
<evidence type="ECO:0000256" key="1">
    <source>
        <dbReference type="ARBA" id="ARBA00022741"/>
    </source>
</evidence>
<keyword evidence="7 10" id="KW-0234">DNA repair</keyword>
<dbReference type="SMART" id="SM00490">
    <property type="entry name" value="HELICc"/>
    <property type="match status" value="1"/>
</dbReference>
<evidence type="ECO:0000256" key="8">
    <source>
        <dbReference type="ARBA" id="ARBA00023235"/>
    </source>
</evidence>
<evidence type="ECO:0000259" key="12">
    <source>
        <dbReference type="PROSITE" id="PS51194"/>
    </source>
</evidence>
<evidence type="ECO:0000256" key="6">
    <source>
        <dbReference type="ARBA" id="ARBA00023125"/>
    </source>
</evidence>
<dbReference type="SUPFAM" id="SSF46785">
    <property type="entry name" value="Winged helix' DNA-binding domain"/>
    <property type="match status" value="1"/>
</dbReference>
<evidence type="ECO:0000256" key="4">
    <source>
        <dbReference type="ARBA" id="ARBA00022806"/>
    </source>
</evidence>
<dbReference type="GO" id="GO:0016818">
    <property type="term" value="F:hydrolase activity, acting on acid anhydrides, in phosphorus-containing anhydrides"/>
    <property type="evidence" value="ECO:0007669"/>
    <property type="project" value="UniProtKB-UniRule"/>
</dbReference>
<dbReference type="Pfam" id="PF00271">
    <property type="entry name" value="Helicase_C"/>
    <property type="match status" value="1"/>
</dbReference>
<dbReference type="InterPro" id="IPR050474">
    <property type="entry name" value="Hel308_SKI2-like"/>
</dbReference>
<dbReference type="SUPFAM" id="SSF52540">
    <property type="entry name" value="P-loop containing nucleoside triphosphate hydrolases"/>
    <property type="match status" value="1"/>
</dbReference>
<name>A0A8T3UYD0_9ARCH</name>
<keyword evidence="3 10" id="KW-0378">Hydrolase</keyword>
<gene>
    <name evidence="10" type="primary">hel308</name>
    <name evidence="13" type="ORF">IHE51_01140</name>
</gene>
<evidence type="ECO:0000313" key="13">
    <source>
        <dbReference type="EMBL" id="MBE5728447.1"/>
    </source>
</evidence>
<comment type="catalytic activity">
    <reaction evidence="9 10">
        <text>Couples ATP hydrolysis with the unwinding of duplex DNA by translocating in the 3'-5' direction.</text>
        <dbReference type="EC" id="5.6.2.4"/>
    </reaction>
</comment>
<accession>A0A8T3UYD0</accession>
<dbReference type="Pfam" id="PF00270">
    <property type="entry name" value="DEAD"/>
    <property type="match status" value="1"/>
</dbReference>
<dbReference type="PROSITE" id="PS51194">
    <property type="entry name" value="HELICASE_CTER"/>
    <property type="match status" value="1"/>
</dbReference>
<dbReference type="InterPro" id="IPR022965">
    <property type="entry name" value="Helicase_Hel308"/>
</dbReference>
<comment type="catalytic activity">
    <reaction evidence="10">
        <text>ATP + H2O = ADP + phosphate + H(+)</text>
        <dbReference type="Rhea" id="RHEA:13065"/>
        <dbReference type="ChEBI" id="CHEBI:15377"/>
        <dbReference type="ChEBI" id="CHEBI:15378"/>
        <dbReference type="ChEBI" id="CHEBI:30616"/>
        <dbReference type="ChEBI" id="CHEBI:43474"/>
        <dbReference type="ChEBI" id="CHEBI:456216"/>
        <dbReference type="EC" id="5.6.2.4"/>
    </reaction>
</comment>
<dbReference type="CDD" id="cd18795">
    <property type="entry name" value="SF2_C_Ski2"/>
    <property type="match status" value="1"/>
</dbReference>
<keyword evidence="4 10" id="KW-0347">Helicase</keyword>
<dbReference type="InterPro" id="IPR001650">
    <property type="entry name" value="Helicase_C-like"/>
</dbReference>
<keyword evidence="2 10" id="KW-0227">DNA damage</keyword>
<dbReference type="GO" id="GO:0003677">
    <property type="term" value="F:DNA binding"/>
    <property type="evidence" value="ECO:0007669"/>
    <property type="project" value="UniProtKB-UniRule"/>
</dbReference>
<evidence type="ECO:0000256" key="9">
    <source>
        <dbReference type="ARBA" id="ARBA00034617"/>
    </source>
</evidence>
<dbReference type="SUPFAM" id="SSF158702">
    <property type="entry name" value="Sec63 N-terminal domain-like"/>
    <property type="match status" value="1"/>
</dbReference>
<keyword evidence="8 10" id="KW-0413">Isomerase</keyword>
<dbReference type="AlphaFoldDB" id="A0A8T3UYD0"/>
<dbReference type="EMBL" id="JADFAR010000012">
    <property type="protein sequence ID" value="MBE5728447.1"/>
    <property type="molecule type" value="Genomic_DNA"/>
</dbReference>
<dbReference type="InterPro" id="IPR014001">
    <property type="entry name" value="Helicase_ATP-bd"/>
</dbReference>
<comment type="similarity">
    <text evidence="10">Belongs to the helicase family. Hel308 subfamily.</text>
</comment>
<dbReference type="InterPro" id="IPR011545">
    <property type="entry name" value="DEAD/DEAH_box_helicase_dom"/>
</dbReference>
<evidence type="ECO:0000313" key="14">
    <source>
        <dbReference type="Proteomes" id="UP000718571"/>
    </source>
</evidence>
<protein>
    <recommendedName>
        <fullName evidence="10">ATP-dependent DNA helicase Hel308</fullName>
        <ecNumber evidence="10">5.6.2.4</ecNumber>
    </recommendedName>
    <alternativeName>
        <fullName evidence="10">DNA 3'-5' helicase Hel308</fullName>
    </alternativeName>
</protein>
<dbReference type="Proteomes" id="UP000718571">
    <property type="component" value="Unassembled WGS sequence"/>
</dbReference>
<keyword evidence="1 10" id="KW-0547">Nucleotide-binding</keyword>
<keyword evidence="6 10" id="KW-0238">DNA-binding</keyword>
<reference evidence="13 14" key="1">
    <citation type="submission" date="2020-09" db="EMBL/GenBank/DDBJ databases">
        <title>Genomic characterization of a novel Parvarchaeota family in acid mine drainage sediments.</title>
        <authorList>
            <person name="Luo Z.-H."/>
        </authorList>
    </citation>
    <scope>NUCLEOTIDE SEQUENCE [LARGE SCALE GENOMIC DNA]</scope>
    <source>
        <strain evidence="13">MAS1_bins.189</strain>
    </source>
</reference>
<dbReference type="InterPro" id="IPR027417">
    <property type="entry name" value="P-loop_NTPase"/>
</dbReference>
<dbReference type="PANTHER" id="PTHR47961">
    <property type="entry name" value="DNA POLYMERASE THETA, PUTATIVE (AFU_ORTHOLOGUE AFUA_1G05260)-RELATED"/>
    <property type="match status" value="1"/>
</dbReference>
<dbReference type="GO" id="GO:0043138">
    <property type="term" value="F:3'-5' DNA helicase activity"/>
    <property type="evidence" value="ECO:0007669"/>
    <property type="project" value="UniProtKB-UniRule"/>
</dbReference>
<sequence>MEESEFSMPEWAKEILDKRIKKLTPPQMLAIKAGLFDGRSIVVASPTASGKTLIGELAMLKSLKEKKKAIYIAPMRAIATEKYEEFKANHPYAKSGLFIGDYTESDWKLSQYDFIFASTEKFDSMLRNSLNSFYNIGCIVYDEIHLLADPGRGPTLEFLMTLNRELFPNAQVVALSATIENAEDLAKWVDAELVKSDFRPVKVRKEIYLDGNLEGDEKIKLNNVFHDPLSNTVSWLINENKKAIIFAMTKRSAVSFAKTIAALLSPKLRKEDRETLQRISNDVLHVLDYPTSQCEEEADLVRRGVAFHHAGLLNKQRKLIEDNFRDGQIRFICATPTLAMGVNMPANTIIISSIYRFSENGSAPISKMEVDQMMGRAGRPTYDKEGTAIIIARTEREYDFIKEKYIDGDLEPVIPSIGDPEEVAKFVLALSCLNIYNKKEKIQSFFEKTFTSFLGEDLEDKVDSAIDNLVENELIDEKTLQATGLGRLINALYLSPSTGIIFQRFAEKLRADSELDELPVLHLLATGKDVPMMNLKMSEYEKYEEESAEAELIAEQSLVDYDRYVSQLKLAHILQDWINEKTERYLEETYGLSPGELYNIIQTLRWMAYSLKEVIRFNNVNTTYFMKLETRITEGIKEELLPLVRLPNIGRMRARRLYSNGFKTVSSIREARIETLSNILGRGVAEKLKEYLTKENAEKTLKDI</sequence>
<dbReference type="HAMAP" id="MF_00442">
    <property type="entry name" value="Helicase_Hel308"/>
    <property type="match status" value="1"/>
</dbReference>
<keyword evidence="5 10" id="KW-0067">ATP-binding</keyword>
<dbReference type="SMART" id="SM00487">
    <property type="entry name" value="DEXDc"/>
    <property type="match status" value="1"/>
</dbReference>
<evidence type="ECO:0000256" key="3">
    <source>
        <dbReference type="ARBA" id="ARBA00022801"/>
    </source>
</evidence>
<evidence type="ECO:0000259" key="11">
    <source>
        <dbReference type="PROSITE" id="PS51192"/>
    </source>
</evidence>
<comment type="subunit">
    <text evidence="10">Monomer.</text>
</comment>
<dbReference type="InterPro" id="IPR048772">
    <property type="entry name" value="Hel308-like_dom4"/>
</dbReference>
<evidence type="ECO:0000256" key="5">
    <source>
        <dbReference type="ARBA" id="ARBA00022840"/>
    </source>
</evidence>
<dbReference type="PROSITE" id="PS51192">
    <property type="entry name" value="HELICASE_ATP_BIND_1"/>
    <property type="match status" value="1"/>
</dbReference>
<comment type="caution">
    <text evidence="13">The sequence shown here is derived from an EMBL/GenBank/DDBJ whole genome shotgun (WGS) entry which is preliminary data.</text>
</comment>
<dbReference type="Pfam" id="PF25453">
    <property type="entry name" value="DUF7898"/>
    <property type="match status" value="1"/>
</dbReference>
<dbReference type="EC" id="5.6.2.4" evidence="10"/>
<feature type="domain" description="Helicase ATP-binding" evidence="11">
    <location>
        <begin position="32"/>
        <end position="197"/>
    </location>
</feature>
<evidence type="ECO:0000256" key="7">
    <source>
        <dbReference type="ARBA" id="ARBA00023204"/>
    </source>
</evidence>
<dbReference type="Gene3D" id="1.10.150.20">
    <property type="entry name" value="5' to 3' exonuclease, C-terminal subdomain"/>
    <property type="match status" value="1"/>
</dbReference>
<organism evidence="13 14">
    <name type="scientific">Candidatus Acidifodinimicrobium mancum</name>
    <dbReference type="NCBI Taxonomy" id="2898728"/>
    <lineage>
        <taxon>Archaea</taxon>
        <taxon>Candidatus Parvarchaeota</taxon>
        <taxon>Candidatus Acidifodinimicrobiaceae</taxon>
        <taxon>Candidatus Acidifodinimicrobium</taxon>
    </lineage>
</organism>
<proteinExistence type="inferred from homology"/>
<dbReference type="InterPro" id="IPR036390">
    <property type="entry name" value="WH_DNA-bd_sf"/>
</dbReference>
<evidence type="ECO:0000256" key="10">
    <source>
        <dbReference type="HAMAP-Rule" id="MF_00442"/>
    </source>
</evidence>
<dbReference type="InterPro" id="IPR057220">
    <property type="entry name" value="DUF7898"/>
</dbReference>
<dbReference type="Gene3D" id="3.40.50.300">
    <property type="entry name" value="P-loop containing nucleotide triphosphate hydrolases"/>
    <property type="match status" value="2"/>
</dbReference>
<comment type="function">
    <text evidence="10">DNA-dependent ATPase and 3'-5' DNA helicase that may be involved in repair of stalled replication forks.</text>
</comment>
<feature type="binding site" evidence="10">
    <location>
        <position position="27"/>
    </location>
    <ligand>
        <name>ATP</name>
        <dbReference type="ChEBI" id="CHEBI:30616"/>
    </ligand>
</feature>
<dbReference type="Gene3D" id="1.10.3380.30">
    <property type="match status" value="1"/>
</dbReference>
<dbReference type="Pfam" id="PF21280">
    <property type="entry name" value="Helicase_dom4_arc"/>
    <property type="match status" value="1"/>
</dbReference>
<evidence type="ECO:0000256" key="2">
    <source>
        <dbReference type="ARBA" id="ARBA00022763"/>
    </source>
</evidence>